<dbReference type="InterPro" id="IPR036390">
    <property type="entry name" value="WH_DNA-bd_sf"/>
</dbReference>
<dbReference type="Gene3D" id="1.10.10.10">
    <property type="entry name" value="Winged helix-like DNA-binding domain superfamily/Winged helix DNA-binding domain"/>
    <property type="match status" value="1"/>
</dbReference>
<evidence type="ECO:0000313" key="3">
    <source>
        <dbReference type="EMBL" id="BCJ67272.1"/>
    </source>
</evidence>
<name>A0A810N1H0_9ACTN</name>
<gene>
    <name evidence="3" type="ORF">Prubr_42930</name>
</gene>
<dbReference type="Proteomes" id="UP000680866">
    <property type="component" value="Chromosome"/>
</dbReference>
<evidence type="ECO:0000259" key="2">
    <source>
        <dbReference type="PROSITE" id="PS50995"/>
    </source>
</evidence>
<dbReference type="Pfam" id="PF12802">
    <property type="entry name" value="MarR_2"/>
    <property type="match status" value="1"/>
</dbReference>
<protein>
    <recommendedName>
        <fullName evidence="2">HTH marR-type domain-containing protein</fullName>
    </recommendedName>
</protein>
<dbReference type="SMART" id="SM00347">
    <property type="entry name" value="HTH_MARR"/>
    <property type="match status" value="1"/>
</dbReference>
<dbReference type="InterPro" id="IPR039422">
    <property type="entry name" value="MarR/SlyA-like"/>
</dbReference>
<dbReference type="EMBL" id="AP023359">
    <property type="protein sequence ID" value="BCJ67272.1"/>
    <property type="molecule type" value="Genomic_DNA"/>
</dbReference>
<accession>A0A810N1H0</accession>
<feature type="region of interest" description="Disordered" evidence="1">
    <location>
        <begin position="1"/>
        <end position="40"/>
    </location>
</feature>
<organism evidence="3 4">
    <name type="scientific">Polymorphospora rubra</name>
    <dbReference type="NCBI Taxonomy" id="338584"/>
    <lineage>
        <taxon>Bacteria</taxon>
        <taxon>Bacillati</taxon>
        <taxon>Actinomycetota</taxon>
        <taxon>Actinomycetes</taxon>
        <taxon>Micromonosporales</taxon>
        <taxon>Micromonosporaceae</taxon>
        <taxon>Polymorphospora</taxon>
    </lineage>
</organism>
<dbReference type="KEGG" id="pry:Prubr_42930"/>
<dbReference type="SUPFAM" id="SSF46785">
    <property type="entry name" value="Winged helix' DNA-binding domain"/>
    <property type="match status" value="1"/>
</dbReference>
<dbReference type="GO" id="GO:0006950">
    <property type="term" value="P:response to stress"/>
    <property type="evidence" value="ECO:0007669"/>
    <property type="project" value="TreeGrafter"/>
</dbReference>
<evidence type="ECO:0000256" key="1">
    <source>
        <dbReference type="SAM" id="MobiDB-lite"/>
    </source>
</evidence>
<dbReference type="PANTHER" id="PTHR33164">
    <property type="entry name" value="TRANSCRIPTIONAL REGULATOR, MARR FAMILY"/>
    <property type="match status" value="1"/>
</dbReference>
<dbReference type="GO" id="GO:0003700">
    <property type="term" value="F:DNA-binding transcription factor activity"/>
    <property type="evidence" value="ECO:0007669"/>
    <property type="project" value="InterPro"/>
</dbReference>
<dbReference type="InterPro" id="IPR000835">
    <property type="entry name" value="HTH_MarR-typ"/>
</dbReference>
<sequence>MYDSAMPVPGPTASDGGEITGQRRADEESPVAPAAHDMPSADDVDSAMALIQLSGLVQGTFGRVADRHDLTAVQGRLLCVLAQQPRGMAELARIFGVGKANLTGLVDRAAQRGLVERTLVPGDRRAVHVILTEDGRRLAAAFHYDVTRELAGALSPLTAEARAGLQESALAITHAAGHTGAWGPCQAC</sequence>
<reference evidence="3" key="1">
    <citation type="submission" date="2020-08" db="EMBL/GenBank/DDBJ databases">
        <title>Whole genome shotgun sequence of Polymorphospora rubra NBRC 101157.</title>
        <authorList>
            <person name="Komaki H."/>
            <person name="Tamura T."/>
        </authorList>
    </citation>
    <scope>NUCLEOTIDE SEQUENCE</scope>
    <source>
        <strain evidence="3">NBRC 101157</strain>
    </source>
</reference>
<keyword evidence="4" id="KW-1185">Reference proteome</keyword>
<dbReference type="PANTHER" id="PTHR33164:SF43">
    <property type="entry name" value="HTH-TYPE TRANSCRIPTIONAL REPRESSOR YETL"/>
    <property type="match status" value="1"/>
</dbReference>
<dbReference type="InterPro" id="IPR036388">
    <property type="entry name" value="WH-like_DNA-bd_sf"/>
</dbReference>
<dbReference type="PRINTS" id="PR00598">
    <property type="entry name" value="HTHMARR"/>
</dbReference>
<dbReference type="AlphaFoldDB" id="A0A810N1H0"/>
<dbReference type="PROSITE" id="PS50995">
    <property type="entry name" value="HTH_MARR_2"/>
    <property type="match status" value="1"/>
</dbReference>
<feature type="domain" description="HTH marR-type" evidence="2">
    <location>
        <begin position="43"/>
        <end position="174"/>
    </location>
</feature>
<evidence type="ECO:0000313" key="4">
    <source>
        <dbReference type="Proteomes" id="UP000680866"/>
    </source>
</evidence>
<proteinExistence type="predicted"/>